<dbReference type="PANTHER" id="PTHR23022:SF135">
    <property type="entry name" value="SI:DKEY-77F5.3"/>
    <property type="match status" value="1"/>
</dbReference>
<feature type="domain" description="Transposase Tc1-like" evidence="1">
    <location>
        <begin position="78"/>
        <end position="141"/>
    </location>
</feature>
<gene>
    <name evidence="3" type="ORF">MEDL_30926</name>
</gene>
<evidence type="ECO:0008006" key="5">
    <source>
        <dbReference type="Google" id="ProtNLM"/>
    </source>
</evidence>
<feature type="domain" description="Tc1-like transposase DDE" evidence="2">
    <location>
        <begin position="151"/>
        <end position="297"/>
    </location>
</feature>
<dbReference type="Pfam" id="PF13358">
    <property type="entry name" value="DDE_3"/>
    <property type="match status" value="1"/>
</dbReference>
<dbReference type="GO" id="GO:0003677">
    <property type="term" value="F:DNA binding"/>
    <property type="evidence" value="ECO:0007669"/>
    <property type="project" value="InterPro"/>
</dbReference>
<dbReference type="GO" id="GO:0006313">
    <property type="term" value="P:DNA transposition"/>
    <property type="evidence" value="ECO:0007669"/>
    <property type="project" value="InterPro"/>
</dbReference>
<dbReference type="InterPro" id="IPR036397">
    <property type="entry name" value="RNaseH_sf"/>
</dbReference>
<dbReference type="PANTHER" id="PTHR23022">
    <property type="entry name" value="TRANSPOSABLE ELEMENT-RELATED"/>
    <property type="match status" value="1"/>
</dbReference>
<proteinExistence type="predicted"/>
<dbReference type="SUPFAM" id="SSF46689">
    <property type="entry name" value="Homeodomain-like"/>
    <property type="match status" value="1"/>
</dbReference>
<evidence type="ECO:0000259" key="1">
    <source>
        <dbReference type="Pfam" id="PF01498"/>
    </source>
</evidence>
<organism evidence="3 4">
    <name type="scientific">Mytilus edulis</name>
    <name type="common">Blue mussel</name>
    <dbReference type="NCBI Taxonomy" id="6550"/>
    <lineage>
        <taxon>Eukaryota</taxon>
        <taxon>Metazoa</taxon>
        <taxon>Spiralia</taxon>
        <taxon>Lophotrochozoa</taxon>
        <taxon>Mollusca</taxon>
        <taxon>Bivalvia</taxon>
        <taxon>Autobranchia</taxon>
        <taxon>Pteriomorphia</taxon>
        <taxon>Mytilida</taxon>
        <taxon>Mytiloidea</taxon>
        <taxon>Mytilidae</taxon>
        <taxon>Mytilinae</taxon>
        <taxon>Mytilus</taxon>
    </lineage>
</organism>
<accession>A0A8S3S7B0</accession>
<dbReference type="GO" id="GO:0015074">
    <property type="term" value="P:DNA integration"/>
    <property type="evidence" value="ECO:0007669"/>
    <property type="project" value="InterPro"/>
</dbReference>
<dbReference type="InterPro" id="IPR052338">
    <property type="entry name" value="Transposase_5"/>
</dbReference>
<reference evidence="3" key="1">
    <citation type="submission" date="2021-03" db="EMBL/GenBank/DDBJ databases">
        <authorList>
            <person name="Bekaert M."/>
        </authorList>
    </citation>
    <scope>NUCLEOTIDE SEQUENCE</scope>
</reference>
<dbReference type="Pfam" id="PF01498">
    <property type="entry name" value="HTH_Tnp_Tc3_2"/>
    <property type="match status" value="1"/>
</dbReference>
<dbReference type="InterPro" id="IPR038717">
    <property type="entry name" value="Tc1-like_DDE_dom"/>
</dbReference>
<dbReference type="InterPro" id="IPR009057">
    <property type="entry name" value="Homeodomain-like_sf"/>
</dbReference>
<evidence type="ECO:0000313" key="3">
    <source>
        <dbReference type="EMBL" id="CAG2217230.1"/>
    </source>
</evidence>
<evidence type="ECO:0000313" key="4">
    <source>
        <dbReference type="Proteomes" id="UP000683360"/>
    </source>
</evidence>
<comment type="caution">
    <text evidence="3">The sequence shown here is derived from an EMBL/GenBank/DDBJ whole genome shotgun (WGS) entry which is preliminary data.</text>
</comment>
<keyword evidence="4" id="KW-1185">Reference proteome</keyword>
<dbReference type="OrthoDB" id="6101097at2759"/>
<evidence type="ECO:0000259" key="2">
    <source>
        <dbReference type="Pfam" id="PF13358"/>
    </source>
</evidence>
<protein>
    <recommendedName>
        <fullName evidence="5">Tc1-like transposase DDE domain-containing protein</fullName>
    </recommendedName>
</protein>
<dbReference type="AlphaFoldDB" id="A0A8S3S7B0"/>
<dbReference type="InterPro" id="IPR002492">
    <property type="entry name" value="Transposase_Tc1-like"/>
</dbReference>
<dbReference type="EMBL" id="CAJPWZ010001516">
    <property type="protein sequence ID" value="CAG2217230.1"/>
    <property type="molecule type" value="Genomic_DNA"/>
</dbReference>
<sequence length="375" mass="43617">MRHTSHDSKLEIIRLYKKSYSNTEIKVSLESQGVSISKQVVSYWVQQFRNGKFDANLSPTKWKKFNKLSRADVRLVSKTLAKKPCTTSRQLYRFLKQRGSKISLTTTKRAIFHAGYTNTKPRYAQMVRHVNKEKRVNFCKTLIAADDQFEDIIFTDECSAQLHNNKVTFYRKITANRPSIPKPKHPLKVHLWAGISKRGATPILIFDGIMTGEIFTNAILKDEALPFINRKFADHHRFQMDNDPKHRSRVSKDFMAANGINWWNDWPSESADLNPIEMVWSQLKRYLAKKTLFTKEDLINSIREFWAVYMTKDQCSGYIDHIFKVVPVCILMKGQATGSMPDKLFRSISSRGRSIGYFNNLLWSPGFEEKRKMCL</sequence>
<name>A0A8S3S7B0_MYTED</name>
<dbReference type="Proteomes" id="UP000683360">
    <property type="component" value="Unassembled WGS sequence"/>
</dbReference>
<dbReference type="Gene3D" id="3.30.420.10">
    <property type="entry name" value="Ribonuclease H-like superfamily/Ribonuclease H"/>
    <property type="match status" value="1"/>
</dbReference>